<sequence>MKPLLRPIEPPLLLLRRALPPPVVVFAVRALSPLEVEQPSSRRVAMTRGADGGISFFPLLLQVTPSIFANCTATSLLPTTAIGVVSLSLLIATRHVLFWYHFCLCALLWCMNRCKFEIVAAVIGREKAMIMNCVRVTTMAMVVPSWRPTCCASSSSSSASTTVINTEQLCSQIDHLHAEADATRAKVTNARLRLLRLSEVAEKLQK</sequence>
<dbReference type="AlphaFoldDB" id="A0A4D6L6U2"/>
<proteinExistence type="predicted"/>
<dbReference type="PANTHER" id="PTHR37174:SF2">
    <property type="entry name" value="FORKHEAD-ASSOCIATED DOMAIN PROTEIN"/>
    <property type="match status" value="1"/>
</dbReference>
<dbReference type="Proteomes" id="UP000501690">
    <property type="component" value="Linkage Group LG2"/>
</dbReference>
<protein>
    <submittedName>
        <fullName evidence="1">Uncharacterized protein</fullName>
    </submittedName>
</protein>
<dbReference type="PANTHER" id="PTHR37174">
    <property type="entry name" value="FORKHEAD-ASSOCIATED DOMAIN PROTEIN"/>
    <property type="match status" value="1"/>
</dbReference>
<gene>
    <name evidence="1" type="ORF">DEO72_LG2g4550</name>
</gene>
<organism evidence="1 2">
    <name type="scientific">Vigna unguiculata</name>
    <name type="common">Cowpea</name>
    <dbReference type="NCBI Taxonomy" id="3917"/>
    <lineage>
        <taxon>Eukaryota</taxon>
        <taxon>Viridiplantae</taxon>
        <taxon>Streptophyta</taxon>
        <taxon>Embryophyta</taxon>
        <taxon>Tracheophyta</taxon>
        <taxon>Spermatophyta</taxon>
        <taxon>Magnoliopsida</taxon>
        <taxon>eudicotyledons</taxon>
        <taxon>Gunneridae</taxon>
        <taxon>Pentapetalae</taxon>
        <taxon>rosids</taxon>
        <taxon>fabids</taxon>
        <taxon>Fabales</taxon>
        <taxon>Fabaceae</taxon>
        <taxon>Papilionoideae</taxon>
        <taxon>50 kb inversion clade</taxon>
        <taxon>NPAAA clade</taxon>
        <taxon>indigoferoid/millettioid clade</taxon>
        <taxon>Phaseoleae</taxon>
        <taxon>Vigna</taxon>
    </lineage>
</organism>
<accession>A0A4D6L6U2</accession>
<reference evidence="1 2" key="1">
    <citation type="submission" date="2019-04" db="EMBL/GenBank/DDBJ databases">
        <title>An improved genome assembly and genetic linkage map for asparagus bean, Vigna unguiculata ssp. sesquipedialis.</title>
        <authorList>
            <person name="Xia Q."/>
            <person name="Zhang R."/>
            <person name="Dong Y."/>
        </authorList>
    </citation>
    <scope>NUCLEOTIDE SEQUENCE [LARGE SCALE GENOMIC DNA]</scope>
    <source>
        <tissue evidence="1">Leaf</tissue>
    </source>
</reference>
<evidence type="ECO:0000313" key="2">
    <source>
        <dbReference type="Proteomes" id="UP000501690"/>
    </source>
</evidence>
<dbReference type="EMBL" id="CP039346">
    <property type="protein sequence ID" value="QCD84200.1"/>
    <property type="molecule type" value="Genomic_DNA"/>
</dbReference>
<keyword evidence="2" id="KW-1185">Reference proteome</keyword>
<evidence type="ECO:0000313" key="1">
    <source>
        <dbReference type="EMBL" id="QCD84200.1"/>
    </source>
</evidence>
<name>A0A4D6L6U2_VIGUN</name>